<organism evidence="9 10">
    <name type="scientific">Varroa destructor</name>
    <name type="common">Honeybee mite</name>
    <dbReference type="NCBI Taxonomy" id="109461"/>
    <lineage>
        <taxon>Eukaryota</taxon>
        <taxon>Metazoa</taxon>
        <taxon>Ecdysozoa</taxon>
        <taxon>Arthropoda</taxon>
        <taxon>Chelicerata</taxon>
        <taxon>Arachnida</taxon>
        <taxon>Acari</taxon>
        <taxon>Parasitiformes</taxon>
        <taxon>Mesostigmata</taxon>
        <taxon>Gamasina</taxon>
        <taxon>Dermanyssoidea</taxon>
        <taxon>Varroidae</taxon>
        <taxon>Varroa</taxon>
    </lineage>
</organism>
<protein>
    <submittedName>
        <fullName evidence="9">Uncharacterized protein</fullName>
    </submittedName>
</protein>
<dbReference type="Pfam" id="PF00018">
    <property type="entry name" value="SH3_1"/>
    <property type="match status" value="2"/>
</dbReference>
<feature type="region of interest" description="Disordered" evidence="6">
    <location>
        <begin position="21"/>
        <end position="59"/>
    </location>
</feature>
<evidence type="ECO:0000313" key="10">
    <source>
        <dbReference type="Proteomes" id="UP000594260"/>
    </source>
</evidence>
<dbReference type="OrthoDB" id="19092at2759"/>
<evidence type="ECO:0000259" key="8">
    <source>
        <dbReference type="PROSITE" id="PS50831"/>
    </source>
</evidence>
<keyword evidence="3" id="KW-0965">Cell junction</keyword>
<dbReference type="SMART" id="SM00459">
    <property type="entry name" value="Sorb"/>
    <property type="match status" value="1"/>
</dbReference>
<sequence>MPAGTIGESDEDDYIIPAASRAAATPAAIEAPDPSAPSSDLTSAVSLASPRGLPATENPTVTLLRAARENSTERRSSPVTTSATGEKSVQKYSVANLPLLNCAPANTTLIEGFVTKHKSTPKVHGVGPTENGVPITPRGNIDDEHGRDWYRTMYKRLHTYRKPQADQEVITVRVKRGLAHYRDDGYVSEPEHTPAERRRFSEKRWPYEHPEYQRLSSESNEQKTYSSYRVKPKRIEDYQPGDSSVSAVDSAVQRDKMYHQHKYNPPVPTPPKPAYVPLLSVFNDDDSYRMVKLAQDLPPITASNATQRDWYRSVQKGHDIPLGGLRKPQPSPPKELRVGPCPVVQSSNPYEFDFCADAYKFLESQNLALERDYEDLKAMRQRKEEELQQFREEAQIKKQIQNEVDQEMRRYHDTLLSGNKSPVPGNRYDGSAYETVFFTPDNKEVIMLGRVIYDFVAHAPRELNLKKGDLVYIFKKIDRNWYEGECLGRSGIFPVKYVDVFPPSSIDTLAGIKVQEGSAIGRFNFPAKSATELSFRVGDKLQLIRRIDHNWFEAKIGTRRGLVPENYLTVVAEPSEIRVPK</sequence>
<dbReference type="SMART" id="SM00326">
    <property type="entry name" value="SH3"/>
    <property type="match status" value="2"/>
</dbReference>
<keyword evidence="2 4" id="KW-0728">SH3 domain</keyword>
<proteinExistence type="predicted"/>
<evidence type="ECO:0000313" key="9">
    <source>
        <dbReference type="EnsemblMetazoa" id="XP_022644514"/>
    </source>
</evidence>
<keyword evidence="10" id="KW-1185">Reference proteome</keyword>
<evidence type="ECO:0000256" key="5">
    <source>
        <dbReference type="SAM" id="Coils"/>
    </source>
</evidence>
<dbReference type="PRINTS" id="PR00499">
    <property type="entry name" value="P67PHOX"/>
</dbReference>
<dbReference type="InterPro" id="IPR050384">
    <property type="entry name" value="Endophilin_SH3RF"/>
</dbReference>
<dbReference type="GeneID" id="111243357"/>
<dbReference type="EnsemblMetazoa" id="XM_022788778">
    <property type="protein sequence ID" value="XP_022644513"/>
    <property type="gene ID" value="LOC111243357"/>
</dbReference>
<dbReference type="Proteomes" id="UP000594260">
    <property type="component" value="Unplaced"/>
</dbReference>
<dbReference type="InterPro" id="IPR003127">
    <property type="entry name" value="SoHo_dom"/>
</dbReference>
<evidence type="ECO:0000256" key="1">
    <source>
        <dbReference type="ARBA" id="ARBA00004282"/>
    </source>
</evidence>
<feature type="region of interest" description="Disordered" evidence="6">
    <location>
        <begin position="318"/>
        <end position="337"/>
    </location>
</feature>
<comment type="subcellular location">
    <subcellularLocation>
        <location evidence="1">Cell junction</location>
    </subcellularLocation>
</comment>
<feature type="region of interest" description="Disordered" evidence="6">
    <location>
        <begin position="119"/>
        <end position="144"/>
    </location>
</feature>
<dbReference type="PANTHER" id="PTHR14167">
    <property type="entry name" value="SH3 DOMAIN-CONTAINING"/>
    <property type="match status" value="1"/>
</dbReference>
<dbReference type="PRINTS" id="PR00452">
    <property type="entry name" value="SH3DOMAIN"/>
</dbReference>
<dbReference type="InterPro" id="IPR036028">
    <property type="entry name" value="SH3-like_dom_sf"/>
</dbReference>
<dbReference type="InterPro" id="IPR001452">
    <property type="entry name" value="SH3_domain"/>
</dbReference>
<evidence type="ECO:0000256" key="2">
    <source>
        <dbReference type="ARBA" id="ARBA00022443"/>
    </source>
</evidence>
<dbReference type="EnsemblMetazoa" id="XM_022788777">
    <property type="protein sequence ID" value="XP_022644512"/>
    <property type="gene ID" value="LOC111243357"/>
</dbReference>
<reference evidence="9" key="1">
    <citation type="submission" date="2021-01" db="UniProtKB">
        <authorList>
            <consortium name="EnsemblMetazoa"/>
        </authorList>
    </citation>
    <scope>IDENTIFICATION</scope>
</reference>
<dbReference type="PROSITE" id="PS50002">
    <property type="entry name" value="SH3"/>
    <property type="match status" value="2"/>
</dbReference>
<feature type="compositionally biased region" description="Polar residues" evidence="6">
    <location>
        <begin position="36"/>
        <end position="46"/>
    </location>
</feature>
<feature type="coiled-coil region" evidence="5">
    <location>
        <begin position="359"/>
        <end position="400"/>
    </location>
</feature>
<dbReference type="PROSITE" id="PS50831">
    <property type="entry name" value="SOHO"/>
    <property type="match status" value="1"/>
</dbReference>
<dbReference type="PANTHER" id="PTHR14167:SF116">
    <property type="entry name" value="CAP, ISOFORM AC"/>
    <property type="match status" value="1"/>
</dbReference>
<feature type="domain" description="SoHo" evidence="8">
    <location>
        <begin position="117"/>
        <end position="179"/>
    </location>
</feature>
<dbReference type="GO" id="GO:0070161">
    <property type="term" value="C:anchoring junction"/>
    <property type="evidence" value="ECO:0007669"/>
    <property type="project" value="UniProtKB-SubCell"/>
</dbReference>
<evidence type="ECO:0000256" key="6">
    <source>
        <dbReference type="SAM" id="MobiDB-lite"/>
    </source>
</evidence>
<dbReference type="RefSeq" id="XP_022644514.1">
    <property type="nucleotide sequence ID" value="XM_022788779.1"/>
</dbReference>
<feature type="domain" description="SH3" evidence="7">
    <location>
        <begin position="444"/>
        <end position="503"/>
    </location>
</feature>
<dbReference type="KEGG" id="vde:111243357"/>
<dbReference type="RefSeq" id="XP_022644512.1">
    <property type="nucleotide sequence ID" value="XM_022788777.1"/>
</dbReference>
<dbReference type="EnsemblMetazoa" id="XM_022788779">
    <property type="protein sequence ID" value="XP_022644514"/>
    <property type="gene ID" value="LOC111243357"/>
</dbReference>
<feature type="domain" description="SH3" evidence="7">
    <location>
        <begin position="514"/>
        <end position="573"/>
    </location>
</feature>
<dbReference type="EnsemblMetazoa" id="XM_022788780">
    <property type="protein sequence ID" value="XP_022644515"/>
    <property type="gene ID" value="LOC111243357"/>
</dbReference>
<dbReference type="InParanoid" id="A0A7M7J8D3"/>
<evidence type="ECO:0000259" key="7">
    <source>
        <dbReference type="PROSITE" id="PS50002"/>
    </source>
</evidence>
<evidence type="ECO:0000256" key="3">
    <source>
        <dbReference type="ARBA" id="ARBA00022949"/>
    </source>
</evidence>
<dbReference type="AlphaFoldDB" id="A0A7M7J8D3"/>
<keyword evidence="5" id="KW-0175">Coiled coil</keyword>
<feature type="compositionally biased region" description="Low complexity" evidence="6">
    <location>
        <begin position="21"/>
        <end position="32"/>
    </location>
</feature>
<accession>A0A7M7J8D3</accession>
<evidence type="ECO:0000256" key="4">
    <source>
        <dbReference type="PROSITE-ProRule" id="PRU00192"/>
    </source>
</evidence>
<dbReference type="SUPFAM" id="SSF50044">
    <property type="entry name" value="SH3-domain"/>
    <property type="match status" value="2"/>
</dbReference>
<name>A0A7M7J8D3_VARDE</name>
<dbReference type="RefSeq" id="XP_022644513.1">
    <property type="nucleotide sequence ID" value="XM_022788778.1"/>
</dbReference>
<dbReference type="RefSeq" id="XP_022644515.1">
    <property type="nucleotide sequence ID" value="XM_022788780.1"/>
</dbReference>
<dbReference type="Gene3D" id="2.30.30.40">
    <property type="entry name" value="SH3 Domains"/>
    <property type="match status" value="2"/>
</dbReference>